<keyword evidence="23" id="KW-1185">Reference proteome</keyword>
<evidence type="ECO:0000256" key="1">
    <source>
        <dbReference type="ARBA" id="ARBA00004251"/>
    </source>
</evidence>
<evidence type="ECO:0000259" key="20">
    <source>
        <dbReference type="PROSITE" id="PS50927"/>
    </source>
</evidence>
<dbReference type="InterPro" id="IPR024171">
    <property type="entry name" value="SRK-like_kinase"/>
</dbReference>
<comment type="catalytic activity">
    <reaction evidence="13 14">
        <text>L-seryl-[protein] + ATP = O-phospho-L-seryl-[protein] + ADP + H(+)</text>
        <dbReference type="Rhea" id="RHEA:17989"/>
        <dbReference type="Rhea" id="RHEA-COMP:9863"/>
        <dbReference type="Rhea" id="RHEA-COMP:11604"/>
        <dbReference type="ChEBI" id="CHEBI:15378"/>
        <dbReference type="ChEBI" id="CHEBI:29999"/>
        <dbReference type="ChEBI" id="CHEBI:30616"/>
        <dbReference type="ChEBI" id="CHEBI:83421"/>
        <dbReference type="ChEBI" id="CHEBI:456216"/>
        <dbReference type="EC" id="2.7.11.1"/>
    </reaction>
</comment>
<keyword evidence="11" id="KW-0325">Glycoprotein</keyword>
<evidence type="ECO:0000259" key="18">
    <source>
        <dbReference type="PROSITE" id="PS50011"/>
    </source>
</evidence>
<keyword evidence="10" id="KW-1015">Disulfide bond</keyword>
<dbReference type="SUPFAM" id="SSF57414">
    <property type="entry name" value="Hairpin loop containing domain-like"/>
    <property type="match status" value="1"/>
</dbReference>
<keyword evidence="17" id="KW-0812">Transmembrane</keyword>
<evidence type="ECO:0000259" key="21">
    <source>
        <dbReference type="PROSITE" id="PS50948"/>
    </source>
</evidence>
<sequence length="856" mass="94627">MAAACYVSGRITFLSCFVFFFFFFFLISSFCFFAHATDTLTQGQSITDGQTLVSAGNIFELRFFSPGNSSHGRYVGIVYHSSISATQTVVWVANREAPITGSGGRLKVTSDGDLVVLDGAGGSVWSTNSSAAPSNSSTTLQLLDTGNLVLQDGGGGTLWQSFDHPTHTFLPGMKVSLNTTTGKALLFTSWKSPDDPSAGNYTLGLDPNGSAQIFIWDRGVPRWRSGQWNGHRFIGTVMRSLYIYGFDYETDESQGIAYYTYTPHNASLVRFVMEWDGMERTFMQVQETRQWEIVWGQPINQCEVYGKCGVYGTCSDDGTTTTTCSCLQGFEPRSSAEWSDGNWTGGCARKTPLHCQLNSSSNEDGFFTLPGVKLPDHSDWASTIGSESGCREACSSNCSCRAYAYAASDIGCLLWGHDLIDIYRFEFPQDGYDLHVKLAASDLDAASNKTKSRVIVAVGCALGLLLAIIICYLLWWKYGSRAKVSWKKKRQQENTVLHPSGEVVSEFSSIYGEETQEGKASEPLFTFDCIATATGYFSDSNKLGEGGFGHVYKGTLPGGQEVAVKRLSRSSGQGLEEFKNEVILIAKLQHRNLVKLLGCCIQGEEKILIYEYLPNKSLDAIIFDTSKKELLDWKKRFNIIEGIARGLLYLHRDSRLRIVHRDLKASNVLLDENMNPKISDFGMARIFGADENQGNTNRVVGTFGYMSPEYAMEGLFSVRSDVYSFGILVLEIMTGRRNSSFHRMENAVNIVGYAWQLWNEDRAVELIDPTIRSASTISQALRCVHMALLCVQDRANDRPDIDAVIRMMGSGSGPLPMPKQPMFVAVGSADVTETKIANKYESFSTYDVTITMVQGR</sequence>
<evidence type="ECO:0000256" key="16">
    <source>
        <dbReference type="PROSITE-ProRule" id="PRU10141"/>
    </source>
</evidence>
<evidence type="ECO:0000259" key="19">
    <source>
        <dbReference type="PROSITE" id="PS50026"/>
    </source>
</evidence>
<proteinExistence type="inferred from homology"/>
<dbReference type="EMBL" id="PYDT01000001">
    <property type="protein sequence ID" value="THU74225.1"/>
    <property type="molecule type" value="Genomic_DNA"/>
</dbReference>
<keyword evidence="5 14" id="KW-0808">Transferase</keyword>
<dbReference type="InterPro" id="IPR036426">
    <property type="entry name" value="Bulb-type_lectin_dom_sf"/>
</dbReference>
<dbReference type="SMART" id="SM00108">
    <property type="entry name" value="B_lectin"/>
    <property type="match status" value="1"/>
</dbReference>
<dbReference type="PANTHER" id="PTHR27002">
    <property type="entry name" value="RECEPTOR-LIKE SERINE/THREONINE-PROTEIN KINASE SD1-8"/>
    <property type="match status" value="1"/>
</dbReference>
<dbReference type="InterPro" id="IPR003609">
    <property type="entry name" value="Pan_app"/>
</dbReference>
<dbReference type="GO" id="GO:0106310">
    <property type="term" value="F:protein serine kinase activity"/>
    <property type="evidence" value="ECO:0007669"/>
    <property type="project" value="RHEA"/>
</dbReference>
<comment type="subcellular location">
    <subcellularLocation>
        <location evidence="1">Cell membrane</location>
        <topology evidence="1">Single-pass type I membrane protein</topology>
    </subcellularLocation>
</comment>
<evidence type="ECO:0000256" key="17">
    <source>
        <dbReference type="SAM" id="Phobius"/>
    </source>
</evidence>
<dbReference type="GO" id="GO:0005886">
    <property type="term" value="C:plasma membrane"/>
    <property type="evidence" value="ECO:0007669"/>
    <property type="project" value="UniProtKB-SubCell"/>
</dbReference>
<dbReference type="InterPro" id="IPR011009">
    <property type="entry name" value="Kinase-like_dom_sf"/>
</dbReference>
<dbReference type="GO" id="GO:0004674">
    <property type="term" value="F:protein serine/threonine kinase activity"/>
    <property type="evidence" value="ECO:0007669"/>
    <property type="project" value="UniProtKB-KW"/>
</dbReference>
<feature type="domain" description="EGF-like" evidence="19">
    <location>
        <begin position="298"/>
        <end position="336"/>
    </location>
</feature>
<evidence type="ECO:0000313" key="23">
    <source>
        <dbReference type="Proteomes" id="UP000317650"/>
    </source>
</evidence>
<comment type="caution">
    <text evidence="22">The sequence shown here is derived from an EMBL/GenBank/DDBJ whole genome shotgun (WGS) entry which is preliminary data.</text>
</comment>
<dbReference type="GO" id="GO:0005524">
    <property type="term" value="F:ATP binding"/>
    <property type="evidence" value="ECO:0007669"/>
    <property type="project" value="UniProtKB-UniRule"/>
</dbReference>
<dbReference type="InterPro" id="IPR001245">
    <property type="entry name" value="Ser-Thr/Tyr_kinase_cat_dom"/>
</dbReference>
<dbReference type="PIRSF" id="PIRSF000641">
    <property type="entry name" value="SRK"/>
    <property type="match status" value="1"/>
</dbReference>
<dbReference type="CDD" id="cd00028">
    <property type="entry name" value="B_lectin"/>
    <property type="match status" value="1"/>
</dbReference>
<dbReference type="GO" id="GO:0051707">
    <property type="term" value="P:response to other organism"/>
    <property type="evidence" value="ECO:0007669"/>
    <property type="project" value="UniProtKB-ARBA"/>
</dbReference>
<organism evidence="22 23">
    <name type="scientific">Musa balbisiana</name>
    <name type="common">Banana</name>
    <dbReference type="NCBI Taxonomy" id="52838"/>
    <lineage>
        <taxon>Eukaryota</taxon>
        <taxon>Viridiplantae</taxon>
        <taxon>Streptophyta</taxon>
        <taxon>Embryophyta</taxon>
        <taxon>Tracheophyta</taxon>
        <taxon>Spermatophyta</taxon>
        <taxon>Magnoliopsida</taxon>
        <taxon>Liliopsida</taxon>
        <taxon>Zingiberales</taxon>
        <taxon>Musaceae</taxon>
        <taxon>Musa</taxon>
    </lineage>
</organism>
<evidence type="ECO:0000256" key="12">
    <source>
        <dbReference type="ARBA" id="ARBA00047899"/>
    </source>
</evidence>
<dbReference type="PROSITE" id="PS50026">
    <property type="entry name" value="EGF_3"/>
    <property type="match status" value="1"/>
</dbReference>
<protein>
    <recommendedName>
        <fullName evidence="14">Receptor-like serine/threonine-protein kinase</fullName>
        <ecNumber evidence="14">2.7.11.1</ecNumber>
    </recommendedName>
</protein>
<dbReference type="InterPro" id="IPR000719">
    <property type="entry name" value="Prot_kinase_dom"/>
</dbReference>
<dbReference type="Pfam" id="PF00954">
    <property type="entry name" value="S_locus_glycop"/>
    <property type="match status" value="1"/>
</dbReference>
<dbReference type="PROSITE" id="PS50927">
    <property type="entry name" value="BULB_LECTIN"/>
    <property type="match status" value="1"/>
</dbReference>
<feature type="transmembrane region" description="Helical" evidence="17">
    <location>
        <begin position="12"/>
        <end position="36"/>
    </location>
</feature>
<evidence type="ECO:0000256" key="6">
    <source>
        <dbReference type="ARBA" id="ARBA00022729"/>
    </source>
</evidence>
<dbReference type="InterPro" id="IPR000742">
    <property type="entry name" value="EGF"/>
</dbReference>
<feature type="binding site" evidence="16">
    <location>
        <position position="565"/>
    </location>
    <ligand>
        <name>ATP</name>
        <dbReference type="ChEBI" id="CHEBI:30616"/>
    </ligand>
</feature>
<keyword evidence="17" id="KW-0472">Membrane</keyword>
<dbReference type="CDD" id="cd01098">
    <property type="entry name" value="PAN_AP_plant"/>
    <property type="match status" value="1"/>
</dbReference>
<dbReference type="PROSITE" id="PS00107">
    <property type="entry name" value="PROTEIN_KINASE_ATP"/>
    <property type="match status" value="1"/>
</dbReference>
<evidence type="ECO:0000256" key="2">
    <source>
        <dbReference type="ARBA" id="ARBA00022475"/>
    </source>
</evidence>
<evidence type="ECO:0000256" key="14">
    <source>
        <dbReference type="PIRNR" id="PIRNR000641"/>
    </source>
</evidence>
<dbReference type="FunFam" id="1.10.510.10:FF:000060">
    <property type="entry name" value="G-type lectin S-receptor-like serine/threonine-protein kinase"/>
    <property type="match status" value="1"/>
</dbReference>
<keyword evidence="4 15" id="KW-0245">EGF-like domain</keyword>
<dbReference type="Gene3D" id="3.30.200.20">
    <property type="entry name" value="Phosphorylase Kinase, domain 1"/>
    <property type="match status" value="1"/>
</dbReference>
<dbReference type="SUPFAM" id="SSF51110">
    <property type="entry name" value="alpha-D-mannose-specific plant lectins"/>
    <property type="match status" value="1"/>
</dbReference>
<keyword evidence="8 14" id="KW-0418">Kinase</keyword>
<dbReference type="GO" id="GO:0048544">
    <property type="term" value="P:recognition of pollen"/>
    <property type="evidence" value="ECO:0007669"/>
    <property type="project" value="InterPro"/>
</dbReference>
<dbReference type="InterPro" id="IPR001480">
    <property type="entry name" value="Bulb-type_lectin_dom"/>
</dbReference>
<keyword evidence="2" id="KW-1003">Cell membrane</keyword>
<evidence type="ECO:0000256" key="11">
    <source>
        <dbReference type="ARBA" id="ARBA00023180"/>
    </source>
</evidence>
<evidence type="ECO:0000256" key="5">
    <source>
        <dbReference type="ARBA" id="ARBA00022679"/>
    </source>
</evidence>
<gene>
    <name evidence="22" type="ORF">C4D60_Mb04t31130</name>
</gene>
<evidence type="ECO:0000256" key="3">
    <source>
        <dbReference type="ARBA" id="ARBA00022527"/>
    </source>
</evidence>
<dbReference type="AlphaFoldDB" id="A0A4V4HA57"/>
<dbReference type="Proteomes" id="UP000317650">
    <property type="component" value="Chromosome 4"/>
</dbReference>
<comment type="similarity">
    <text evidence="14">Belongs to the protein kinase superfamily. Ser/Thr protein kinase family.</text>
</comment>
<comment type="caution">
    <text evidence="15">Lacks conserved residue(s) required for the propagation of feature annotation.</text>
</comment>
<keyword evidence="3 14" id="KW-0723">Serine/threonine-protein kinase</keyword>
<keyword evidence="7 14" id="KW-0547">Nucleotide-binding</keyword>
<feature type="domain" description="Protein kinase" evidence="18">
    <location>
        <begin position="537"/>
        <end position="823"/>
    </location>
</feature>
<evidence type="ECO:0000256" key="13">
    <source>
        <dbReference type="ARBA" id="ARBA00048679"/>
    </source>
</evidence>
<dbReference type="PROSITE" id="PS00108">
    <property type="entry name" value="PROTEIN_KINASE_ST"/>
    <property type="match status" value="1"/>
</dbReference>
<dbReference type="FunFam" id="3.30.200.20:FF:000195">
    <property type="entry name" value="G-type lectin S-receptor-like serine/threonine-protein kinase"/>
    <property type="match status" value="1"/>
</dbReference>
<evidence type="ECO:0000256" key="15">
    <source>
        <dbReference type="PROSITE-ProRule" id="PRU00076"/>
    </source>
</evidence>
<feature type="domain" description="Apple" evidence="21">
    <location>
        <begin position="355"/>
        <end position="439"/>
    </location>
</feature>
<keyword evidence="17" id="KW-1133">Transmembrane helix</keyword>
<feature type="domain" description="Bulb-type lectin" evidence="20">
    <location>
        <begin position="37"/>
        <end position="163"/>
    </location>
</feature>
<reference evidence="22 23" key="1">
    <citation type="journal article" date="2019" name="Nat. Plants">
        <title>Genome sequencing of Musa balbisiana reveals subgenome evolution and function divergence in polyploid bananas.</title>
        <authorList>
            <person name="Yao X."/>
        </authorList>
    </citation>
    <scope>NUCLEOTIDE SEQUENCE [LARGE SCALE GENOMIC DNA]</scope>
    <source>
        <strain evidence="23">cv. DH-PKW</strain>
        <tissue evidence="22">Leaves</tissue>
    </source>
</reference>
<keyword evidence="6" id="KW-0732">Signal</keyword>
<evidence type="ECO:0000256" key="9">
    <source>
        <dbReference type="ARBA" id="ARBA00022840"/>
    </source>
</evidence>
<dbReference type="SMART" id="SM00220">
    <property type="entry name" value="S_TKc"/>
    <property type="match status" value="1"/>
</dbReference>
<keyword evidence="9 14" id="KW-0067">ATP-binding</keyword>
<name>A0A4V4HA57_MUSBA</name>
<comment type="catalytic activity">
    <reaction evidence="12 14">
        <text>L-threonyl-[protein] + ATP = O-phospho-L-threonyl-[protein] + ADP + H(+)</text>
        <dbReference type="Rhea" id="RHEA:46608"/>
        <dbReference type="Rhea" id="RHEA-COMP:11060"/>
        <dbReference type="Rhea" id="RHEA-COMP:11605"/>
        <dbReference type="ChEBI" id="CHEBI:15378"/>
        <dbReference type="ChEBI" id="CHEBI:30013"/>
        <dbReference type="ChEBI" id="CHEBI:30616"/>
        <dbReference type="ChEBI" id="CHEBI:61977"/>
        <dbReference type="ChEBI" id="CHEBI:456216"/>
        <dbReference type="EC" id="2.7.11.1"/>
    </reaction>
</comment>
<dbReference type="Gene3D" id="1.10.510.10">
    <property type="entry name" value="Transferase(Phosphotransferase) domain 1"/>
    <property type="match status" value="1"/>
</dbReference>
<accession>A0A4V4HA57</accession>
<feature type="transmembrane region" description="Helical" evidence="17">
    <location>
        <begin position="454"/>
        <end position="475"/>
    </location>
</feature>
<dbReference type="SMART" id="SM00473">
    <property type="entry name" value="PAN_AP"/>
    <property type="match status" value="1"/>
</dbReference>
<evidence type="ECO:0000313" key="22">
    <source>
        <dbReference type="EMBL" id="THU74225.1"/>
    </source>
</evidence>
<dbReference type="CDD" id="cd14066">
    <property type="entry name" value="STKc_IRAK"/>
    <property type="match status" value="1"/>
</dbReference>
<evidence type="ECO:0000256" key="10">
    <source>
        <dbReference type="ARBA" id="ARBA00023157"/>
    </source>
</evidence>
<dbReference type="PANTHER" id="PTHR27002:SF181">
    <property type="entry name" value="RECEPTOR-LIKE SERINE_THREONINE-PROTEIN KINASE"/>
    <property type="match status" value="1"/>
</dbReference>
<dbReference type="InterPro" id="IPR008271">
    <property type="entry name" value="Ser/Thr_kinase_AS"/>
</dbReference>
<evidence type="ECO:0000256" key="7">
    <source>
        <dbReference type="ARBA" id="ARBA00022741"/>
    </source>
</evidence>
<dbReference type="Pfam" id="PF07714">
    <property type="entry name" value="PK_Tyr_Ser-Thr"/>
    <property type="match status" value="1"/>
</dbReference>
<dbReference type="EC" id="2.7.11.1" evidence="14"/>
<dbReference type="Pfam" id="PF08276">
    <property type="entry name" value="PAN_2"/>
    <property type="match status" value="1"/>
</dbReference>
<dbReference type="FunFam" id="2.90.10.10:FF:000005">
    <property type="entry name" value="G-type lectin S-receptor-like serine/threonine-protein kinase"/>
    <property type="match status" value="1"/>
</dbReference>
<dbReference type="Gene3D" id="2.90.10.10">
    <property type="entry name" value="Bulb-type lectin domain"/>
    <property type="match status" value="1"/>
</dbReference>
<dbReference type="PROSITE" id="PS50948">
    <property type="entry name" value="PAN"/>
    <property type="match status" value="1"/>
</dbReference>
<dbReference type="STRING" id="52838.A0A4V4HA57"/>
<dbReference type="SUPFAM" id="SSF56112">
    <property type="entry name" value="Protein kinase-like (PK-like)"/>
    <property type="match status" value="1"/>
</dbReference>
<dbReference type="InterPro" id="IPR000858">
    <property type="entry name" value="S_locus_glycoprot_dom"/>
</dbReference>
<dbReference type="PROSITE" id="PS50011">
    <property type="entry name" value="PROTEIN_KINASE_DOM"/>
    <property type="match status" value="1"/>
</dbReference>
<dbReference type="InterPro" id="IPR017441">
    <property type="entry name" value="Protein_kinase_ATP_BS"/>
</dbReference>
<evidence type="ECO:0000256" key="8">
    <source>
        <dbReference type="ARBA" id="ARBA00022777"/>
    </source>
</evidence>
<dbReference type="Pfam" id="PF01453">
    <property type="entry name" value="B_lectin"/>
    <property type="match status" value="1"/>
</dbReference>
<evidence type="ECO:0000256" key="4">
    <source>
        <dbReference type="ARBA" id="ARBA00022536"/>
    </source>
</evidence>